<dbReference type="InterPro" id="IPR036504">
    <property type="entry name" value="CGI121/TPRKB_sf"/>
</dbReference>
<dbReference type="PANTHER" id="PTHR15840">
    <property type="entry name" value="CGI-121 FAMILY MEMBER"/>
    <property type="match status" value="1"/>
</dbReference>
<evidence type="ECO:0008006" key="5">
    <source>
        <dbReference type="Google" id="ProtNLM"/>
    </source>
</evidence>
<name>A0A7J4TGD9_9EURY</name>
<comment type="similarity">
    <text evidence="1">Belongs to the CGI121/TPRKB family.</text>
</comment>
<dbReference type="NCBIfam" id="NF011465">
    <property type="entry name" value="PRK14886.1-1"/>
    <property type="match status" value="1"/>
</dbReference>
<proteinExistence type="inferred from homology"/>
<dbReference type="GO" id="GO:0002949">
    <property type="term" value="P:tRNA threonylcarbamoyladenosine modification"/>
    <property type="evidence" value="ECO:0007669"/>
    <property type="project" value="TreeGrafter"/>
</dbReference>
<evidence type="ECO:0000313" key="3">
    <source>
        <dbReference type="EMBL" id="HII83486.1"/>
    </source>
</evidence>
<dbReference type="InterPro" id="IPR013926">
    <property type="entry name" value="CGI121/TPRKB"/>
</dbReference>
<accession>A0A7J4TGD9</accession>
<dbReference type="SUPFAM" id="SSF143870">
    <property type="entry name" value="PF0523-like"/>
    <property type="match status" value="1"/>
</dbReference>
<dbReference type="EMBL" id="DUHE01000037">
    <property type="protein sequence ID" value="HII83486.1"/>
    <property type="molecule type" value="Genomic_DNA"/>
</dbReference>
<sequence>MNQHNFMNHNIQISGFKGEITDTKEIMDYLMDISVECNSEKCTIQLINARGIAGEKHILQATLQAIKAFERNKNMAKDLGLEICVRASAQRQISRALKILGIDNGKMDICMVAVDCDEQVQKKVGEILGEKNHQVLKPDVNSLQELYEISPEEIESAGNIERVMLERTALLNLEI</sequence>
<comment type="caution">
    <text evidence="3">The sequence shown here is derived from an EMBL/GenBank/DDBJ whole genome shotgun (WGS) entry which is preliminary data.</text>
</comment>
<dbReference type="GO" id="GO:0000408">
    <property type="term" value="C:EKC/KEOPS complex"/>
    <property type="evidence" value="ECO:0007669"/>
    <property type="project" value="TreeGrafter"/>
</dbReference>
<evidence type="ECO:0000313" key="4">
    <source>
        <dbReference type="Proteomes" id="UP000586031"/>
    </source>
</evidence>
<dbReference type="GO" id="GO:0005829">
    <property type="term" value="C:cytosol"/>
    <property type="evidence" value="ECO:0007669"/>
    <property type="project" value="TreeGrafter"/>
</dbReference>
<dbReference type="Pfam" id="PF08617">
    <property type="entry name" value="CGI-121"/>
    <property type="match status" value="1"/>
</dbReference>
<keyword evidence="2" id="KW-0819">tRNA processing</keyword>
<dbReference type="PANTHER" id="PTHR15840:SF10">
    <property type="entry name" value="EKC_KEOPS COMPLEX SUBUNIT TPRKB"/>
    <property type="match status" value="1"/>
</dbReference>
<evidence type="ECO:0000256" key="2">
    <source>
        <dbReference type="ARBA" id="ARBA00022694"/>
    </source>
</evidence>
<gene>
    <name evidence="3" type="ORF">HA271_01310</name>
</gene>
<dbReference type="Proteomes" id="UP000586031">
    <property type="component" value="Unassembled WGS sequence"/>
</dbReference>
<dbReference type="AlphaFoldDB" id="A0A7J4TGD9"/>
<reference evidence="4" key="1">
    <citation type="journal article" date="2020" name="bioRxiv">
        <title>A rank-normalized archaeal taxonomy based on genome phylogeny resolves widespread incomplete and uneven classifications.</title>
        <authorList>
            <person name="Rinke C."/>
            <person name="Chuvochina M."/>
            <person name="Mussig A.J."/>
            <person name="Chaumeil P.-A."/>
            <person name="Waite D.W."/>
            <person name="Whitman W.B."/>
            <person name="Parks D.H."/>
            <person name="Hugenholtz P."/>
        </authorList>
    </citation>
    <scope>NUCLEOTIDE SEQUENCE [LARGE SCALE GENOMIC DNA]</scope>
</reference>
<organism evidence="3 4">
    <name type="scientific">Methanobacterium subterraneum</name>
    <dbReference type="NCBI Taxonomy" id="59277"/>
    <lineage>
        <taxon>Archaea</taxon>
        <taxon>Methanobacteriati</taxon>
        <taxon>Methanobacteriota</taxon>
        <taxon>Methanomada group</taxon>
        <taxon>Methanobacteria</taxon>
        <taxon>Methanobacteriales</taxon>
        <taxon>Methanobacteriaceae</taxon>
        <taxon>Methanobacterium</taxon>
    </lineage>
</organism>
<dbReference type="Gene3D" id="3.30.2380.10">
    <property type="entry name" value="CGI121/TPRKB"/>
    <property type="match status" value="1"/>
</dbReference>
<evidence type="ECO:0000256" key="1">
    <source>
        <dbReference type="ARBA" id="ARBA00005546"/>
    </source>
</evidence>
<protein>
    <recommendedName>
        <fullName evidence="5">Regulatory protein Cgi121</fullName>
    </recommendedName>
</protein>